<evidence type="ECO:0000313" key="3">
    <source>
        <dbReference type="EMBL" id="KAK8934699.1"/>
    </source>
</evidence>
<evidence type="ECO:0000256" key="1">
    <source>
        <dbReference type="ARBA" id="ARBA00005921"/>
    </source>
</evidence>
<accession>A0AAP0G2R0</accession>
<dbReference type="AlphaFoldDB" id="A0AAP0G2R0"/>
<comment type="caution">
    <text evidence="3">The sequence shown here is derived from an EMBL/GenBank/DDBJ whole genome shotgun (WGS) entry which is preliminary data.</text>
</comment>
<dbReference type="Pfam" id="PF05911">
    <property type="entry name" value="FPP"/>
    <property type="match status" value="1"/>
</dbReference>
<keyword evidence="4" id="KW-1185">Reference proteome</keyword>
<dbReference type="PANTHER" id="PTHR31580:SF4">
    <property type="entry name" value="FILAMENT-LIKE PLANT PROTEIN 6"/>
    <property type="match status" value="1"/>
</dbReference>
<reference evidence="3 4" key="1">
    <citation type="journal article" date="2022" name="Nat. Plants">
        <title>Genomes of leafy and leafless Platanthera orchids illuminate the evolution of mycoheterotrophy.</title>
        <authorList>
            <person name="Li M.H."/>
            <person name="Liu K.W."/>
            <person name="Li Z."/>
            <person name="Lu H.C."/>
            <person name="Ye Q.L."/>
            <person name="Zhang D."/>
            <person name="Wang J.Y."/>
            <person name="Li Y.F."/>
            <person name="Zhong Z.M."/>
            <person name="Liu X."/>
            <person name="Yu X."/>
            <person name="Liu D.K."/>
            <person name="Tu X.D."/>
            <person name="Liu B."/>
            <person name="Hao Y."/>
            <person name="Liao X.Y."/>
            <person name="Jiang Y.T."/>
            <person name="Sun W.H."/>
            <person name="Chen J."/>
            <person name="Chen Y.Q."/>
            <person name="Ai Y."/>
            <person name="Zhai J.W."/>
            <person name="Wu S.S."/>
            <person name="Zhou Z."/>
            <person name="Hsiao Y.Y."/>
            <person name="Wu W.L."/>
            <person name="Chen Y.Y."/>
            <person name="Lin Y.F."/>
            <person name="Hsu J.L."/>
            <person name="Li C.Y."/>
            <person name="Wang Z.W."/>
            <person name="Zhao X."/>
            <person name="Zhong W.Y."/>
            <person name="Ma X.K."/>
            <person name="Ma L."/>
            <person name="Huang J."/>
            <person name="Chen G.Z."/>
            <person name="Huang M.Z."/>
            <person name="Huang L."/>
            <person name="Peng D.H."/>
            <person name="Luo Y.B."/>
            <person name="Zou S.Q."/>
            <person name="Chen S.P."/>
            <person name="Lan S."/>
            <person name="Tsai W.C."/>
            <person name="Van de Peer Y."/>
            <person name="Liu Z.J."/>
        </authorList>
    </citation>
    <scope>NUCLEOTIDE SEQUENCE [LARGE SCALE GENOMIC DNA]</scope>
    <source>
        <strain evidence="3">Lor287</strain>
    </source>
</reference>
<name>A0AAP0G2R0_9ASPA</name>
<evidence type="ECO:0000313" key="4">
    <source>
        <dbReference type="Proteomes" id="UP001418222"/>
    </source>
</evidence>
<evidence type="ECO:0000256" key="2">
    <source>
        <dbReference type="ARBA" id="ARBA00023054"/>
    </source>
</evidence>
<dbReference type="Proteomes" id="UP001418222">
    <property type="component" value="Unassembled WGS sequence"/>
</dbReference>
<dbReference type="InterPro" id="IPR008587">
    <property type="entry name" value="FPP_plant"/>
</dbReference>
<sequence>MSGSKRMVGKGTFGKCLLEKENCLDELFLQSFSKRRSTLLTIAAEERSYHLDGAIKECMKQLHNVKEEGENKLHDVVFTKTKQWEIVKADFEAKIIDLEQELMKASSDNSSLSRSLQER</sequence>
<organism evidence="3 4">
    <name type="scientific">Platanthera zijinensis</name>
    <dbReference type="NCBI Taxonomy" id="2320716"/>
    <lineage>
        <taxon>Eukaryota</taxon>
        <taxon>Viridiplantae</taxon>
        <taxon>Streptophyta</taxon>
        <taxon>Embryophyta</taxon>
        <taxon>Tracheophyta</taxon>
        <taxon>Spermatophyta</taxon>
        <taxon>Magnoliopsida</taxon>
        <taxon>Liliopsida</taxon>
        <taxon>Asparagales</taxon>
        <taxon>Orchidaceae</taxon>
        <taxon>Orchidoideae</taxon>
        <taxon>Orchideae</taxon>
        <taxon>Orchidinae</taxon>
        <taxon>Platanthera</taxon>
    </lineage>
</organism>
<proteinExistence type="inferred from homology"/>
<dbReference type="PANTHER" id="PTHR31580">
    <property type="entry name" value="FILAMENT-LIKE PLANT PROTEIN 4"/>
    <property type="match status" value="1"/>
</dbReference>
<keyword evidence="2" id="KW-0175">Coiled coil</keyword>
<gene>
    <name evidence="3" type="primary">FPP4</name>
    <name evidence="3" type="ORF">KSP39_PZI014327</name>
</gene>
<protein>
    <submittedName>
        <fullName evidence="3">Filament-like plant protein 4</fullName>
    </submittedName>
</protein>
<comment type="similarity">
    <text evidence="1">Belongs to the FPP family.</text>
</comment>
<dbReference type="EMBL" id="JBBWWQ010000012">
    <property type="protein sequence ID" value="KAK8934699.1"/>
    <property type="molecule type" value="Genomic_DNA"/>
</dbReference>